<evidence type="ECO:0000259" key="9">
    <source>
        <dbReference type="SMART" id="SM01332"/>
    </source>
</evidence>
<keyword evidence="5" id="KW-0131">Cell cycle</keyword>
<proteinExistence type="inferred from homology"/>
<dbReference type="InterPro" id="IPR013763">
    <property type="entry name" value="Cyclin-like_dom"/>
</dbReference>
<dbReference type="PANTHER" id="PTHR10177">
    <property type="entry name" value="CYCLINS"/>
    <property type="match status" value="1"/>
</dbReference>
<dbReference type="Proteomes" id="UP000796880">
    <property type="component" value="Unassembled WGS sequence"/>
</dbReference>
<evidence type="ECO:0000256" key="5">
    <source>
        <dbReference type="ARBA" id="ARBA00023306"/>
    </source>
</evidence>
<dbReference type="FunFam" id="1.10.472.10:FF:000060">
    <property type="entry name" value="D6-type cyclin"/>
    <property type="match status" value="1"/>
</dbReference>
<dbReference type="CDD" id="cd20544">
    <property type="entry name" value="CYCLIN_AtCycD-like_rpt2"/>
    <property type="match status" value="1"/>
</dbReference>
<evidence type="ECO:0000256" key="4">
    <source>
        <dbReference type="ARBA" id="ARBA00023127"/>
    </source>
</evidence>
<dbReference type="Pfam" id="PF02984">
    <property type="entry name" value="Cyclin_C"/>
    <property type="match status" value="1"/>
</dbReference>
<dbReference type="SMART" id="SM00385">
    <property type="entry name" value="CYCLIN"/>
    <property type="match status" value="1"/>
</dbReference>
<dbReference type="InterPro" id="IPR039361">
    <property type="entry name" value="Cyclin"/>
</dbReference>
<evidence type="ECO:0000313" key="11">
    <source>
        <dbReference type="Proteomes" id="UP000796880"/>
    </source>
</evidence>
<sequence length="302" mass="34335">MDFDLENPLTDLHDDYFDSVTSLFLIESDHMPSQNYFLTLQHGDFDISVRREAIASVSQFSCNFDPLVSYLAVNYIDRFLSRHGMLQPKQWILKLLAISCVSLAAKMNKIEFSLTDFQFDGGMIFDPQTIQRMEFLILGALKWRMRSITAFSFVSFFISLSKLEDPPLLQALKARATEIIFNAQNDTKLLVFKPSIIAACALLHASHELFPLQYPCFRKALSSCSYVNKENMLKCYNAMQAIVLEGYEFVFEALSSSVTPVNVLDQQFSSSENKSNHTSTVTTATTTLRLEKGIKKRKISGY</sequence>
<name>A0A8K0MFF1_9ROSA</name>
<keyword evidence="3" id="KW-0132">Cell division</keyword>
<accession>A0A8K0MFF1</accession>
<evidence type="ECO:0000313" key="10">
    <source>
        <dbReference type="EMBL" id="KAF3443813.1"/>
    </source>
</evidence>
<dbReference type="Pfam" id="PF00134">
    <property type="entry name" value="Cyclin_N"/>
    <property type="match status" value="1"/>
</dbReference>
<dbReference type="GO" id="GO:0051301">
    <property type="term" value="P:cell division"/>
    <property type="evidence" value="ECO:0007669"/>
    <property type="project" value="UniProtKB-KW"/>
</dbReference>
<evidence type="ECO:0000256" key="7">
    <source>
        <dbReference type="RuleBase" id="RU000383"/>
    </source>
</evidence>
<protein>
    <recommendedName>
        <fullName evidence="6">B-like cyclin</fullName>
    </recommendedName>
</protein>
<reference evidence="10" key="1">
    <citation type="submission" date="2020-03" db="EMBL/GenBank/DDBJ databases">
        <title>A high-quality chromosome-level genome assembly of a woody plant with both climbing and erect habits, Rhamnella rubrinervis.</title>
        <authorList>
            <person name="Lu Z."/>
            <person name="Yang Y."/>
            <person name="Zhu X."/>
            <person name="Sun Y."/>
        </authorList>
    </citation>
    <scope>NUCLEOTIDE SEQUENCE</scope>
    <source>
        <strain evidence="10">BYM</strain>
        <tissue evidence="10">Leaf</tissue>
    </source>
</reference>
<dbReference type="SUPFAM" id="SSF47954">
    <property type="entry name" value="Cyclin-like"/>
    <property type="match status" value="2"/>
</dbReference>
<comment type="subunit">
    <text evidence="2">Interacts with the CDC2 protein kinase to form a serine/threonine kinase holoenzyme complex also known as maturation promoting factor (MPF). The cyclin subunit imparts substrate specificity to the complex.</text>
</comment>
<dbReference type="FunFam" id="1.10.472.10:FF:000040">
    <property type="entry name" value="D6-type cyclin"/>
    <property type="match status" value="1"/>
</dbReference>
<keyword evidence="4 7" id="KW-0195">Cyclin</keyword>
<dbReference type="InterPro" id="IPR036915">
    <property type="entry name" value="Cyclin-like_sf"/>
</dbReference>
<comment type="similarity">
    <text evidence="1">Belongs to the cyclin family. Cyclin D subfamily.</text>
</comment>
<dbReference type="EMBL" id="VOIH02000006">
    <property type="protein sequence ID" value="KAF3443813.1"/>
    <property type="molecule type" value="Genomic_DNA"/>
</dbReference>
<comment type="caution">
    <text evidence="10">The sequence shown here is derived from an EMBL/GenBank/DDBJ whole genome shotgun (WGS) entry which is preliminary data.</text>
</comment>
<evidence type="ECO:0000256" key="2">
    <source>
        <dbReference type="ARBA" id="ARBA00011177"/>
    </source>
</evidence>
<evidence type="ECO:0000256" key="3">
    <source>
        <dbReference type="ARBA" id="ARBA00022618"/>
    </source>
</evidence>
<dbReference type="InterPro" id="IPR004367">
    <property type="entry name" value="Cyclin_C-dom"/>
</dbReference>
<feature type="domain" description="Cyclin-like" evidence="8">
    <location>
        <begin position="55"/>
        <end position="139"/>
    </location>
</feature>
<dbReference type="SMART" id="SM01332">
    <property type="entry name" value="Cyclin_C"/>
    <property type="match status" value="1"/>
</dbReference>
<gene>
    <name evidence="10" type="ORF">FNV43_RR13503</name>
</gene>
<dbReference type="InterPro" id="IPR006671">
    <property type="entry name" value="Cyclin_N"/>
</dbReference>
<evidence type="ECO:0000256" key="6">
    <source>
        <dbReference type="ARBA" id="ARBA00032263"/>
    </source>
</evidence>
<dbReference type="Gene3D" id="1.10.472.10">
    <property type="entry name" value="Cyclin-like"/>
    <property type="match status" value="2"/>
</dbReference>
<keyword evidence="11" id="KW-1185">Reference proteome</keyword>
<dbReference type="AlphaFoldDB" id="A0A8K0MFF1"/>
<evidence type="ECO:0000259" key="8">
    <source>
        <dbReference type="SMART" id="SM00385"/>
    </source>
</evidence>
<evidence type="ECO:0000256" key="1">
    <source>
        <dbReference type="ARBA" id="ARBA00009065"/>
    </source>
</evidence>
<feature type="domain" description="Cyclin C-terminal" evidence="9">
    <location>
        <begin position="148"/>
        <end position="280"/>
    </location>
</feature>
<organism evidence="10 11">
    <name type="scientific">Rhamnella rubrinervis</name>
    <dbReference type="NCBI Taxonomy" id="2594499"/>
    <lineage>
        <taxon>Eukaryota</taxon>
        <taxon>Viridiplantae</taxon>
        <taxon>Streptophyta</taxon>
        <taxon>Embryophyta</taxon>
        <taxon>Tracheophyta</taxon>
        <taxon>Spermatophyta</taxon>
        <taxon>Magnoliopsida</taxon>
        <taxon>eudicotyledons</taxon>
        <taxon>Gunneridae</taxon>
        <taxon>Pentapetalae</taxon>
        <taxon>rosids</taxon>
        <taxon>fabids</taxon>
        <taxon>Rosales</taxon>
        <taxon>Rhamnaceae</taxon>
        <taxon>rhamnoid group</taxon>
        <taxon>Rhamneae</taxon>
        <taxon>Rhamnella</taxon>
    </lineage>
</organism>
<dbReference type="OrthoDB" id="306099at2759"/>